<keyword evidence="1" id="KW-0479">Metal-binding</keyword>
<evidence type="ECO:0000256" key="2">
    <source>
        <dbReference type="SAM" id="Phobius"/>
    </source>
</evidence>
<dbReference type="CDD" id="cd00371">
    <property type="entry name" value="HMA"/>
    <property type="match status" value="1"/>
</dbReference>
<dbReference type="EMBL" id="LBUT01000007">
    <property type="protein sequence ID" value="KKQ70389.1"/>
    <property type="molecule type" value="Genomic_DNA"/>
</dbReference>
<dbReference type="InterPro" id="IPR008972">
    <property type="entry name" value="Cupredoxin"/>
</dbReference>
<keyword evidence="2" id="KW-0812">Transmembrane</keyword>
<dbReference type="SUPFAM" id="SSF49503">
    <property type="entry name" value="Cupredoxins"/>
    <property type="match status" value="1"/>
</dbReference>
<feature type="transmembrane region" description="Helical" evidence="2">
    <location>
        <begin position="289"/>
        <end position="314"/>
    </location>
</feature>
<feature type="transmembrane region" description="Helical" evidence="2">
    <location>
        <begin position="133"/>
        <end position="157"/>
    </location>
</feature>
<dbReference type="AlphaFoldDB" id="A0A0G0M9N7"/>
<evidence type="ECO:0000313" key="5">
    <source>
        <dbReference type="Proteomes" id="UP000034406"/>
    </source>
</evidence>
<dbReference type="SUPFAM" id="SSF55008">
    <property type="entry name" value="HMA, heavy metal-associated domain"/>
    <property type="match status" value="1"/>
</dbReference>
<dbReference type="PANTHER" id="PTHR42208:SF1">
    <property type="entry name" value="HEAVY METAL TRANSPORTER"/>
    <property type="match status" value="1"/>
</dbReference>
<dbReference type="InterPro" id="IPR039447">
    <property type="entry name" value="UreH-like_TM_dom"/>
</dbReference>
<dbReference type="GO" id="GO:0046872">
    <property type="term" value="F:metal ion binding"/>
    <property type="evidence" value="ECO:0007669"/>
    <property type="project" value="UniProtKB-KW"/>
</dbReference>
<dbReference type="Gene3D" id="2.60.40.420">
    <property type="entry name" value="Cupredoxins - blue copper proteins"/>
    <property type="match status" value="1"/>
</dbReference>
<dbReference type="PANTHER" id="PTHR42208">
    <property type="entry name" value="HEAVY METAL TRANSPORTER-RELATED"/>
    <property type="match status" value="1"/>
</dbReference>
<gene>
    <name evidence="4" type="ORF">US90_C0007G0002</name>
</gene>
<feature type="transmembrane region" description="Helical" evidence="2">
    <location>
        <begin position="96"/>
        <end position="113"/>
    </location>
</feature>
<evidence type="ECO:0000259" key="3">
    <source>
        <dbReference type="PROSITE" id="PS50846"/>
    </source>
</evidence>
<keyword evidence="2" id="KW-0472">Membrane</keyword>
<dbReference type="Pfam" id="PF13473">
    <property type="entry name" value="Cupredoxin_1"/>
    <property type="match status" value="1"/>
</dbReference>
<feature type="transmembrane region" description="Helical" evidence="2">
    <location>
        <begin position="261"/>
        <end position="283"/>
    </location>
</feature>
<protein>
    <recommendedName>
        <fullName evidence="3">HMA domain-containing protein</fullName>
    </recommendedName>
</protein>
<feature type="transmembrane region" description="Helical" evidence="2">
    <location>
        <begin position="178"/>
        <end position="202"/>
    </location>
</feature>
<dbReference type="Proteomes" id="UP000034406">
    <property type="component" value="Unassembled WGS sequence"/>
</dbReference>
<dbReference type="PROSITE" id="PS50846">
    <property type="entry name" value="HMA_2"/>
    <property type="match status" value="1"/>
</dbReference>
<comment type="caution">
    <text evidence="4">The sequence shown here is derived from an EMBL/GenBank/DDBJ whole genome shotgun (WGS) entry which is preliminary data.</text>
</comment>
<keyword evidence="2" id="KW-1133">Transmembrane helix</keyword>
<feature type="transmembrane region" description="Helical" evidence="2">
    <location>
        <begin position="326"/>
        <end position="342"/>
    </location>
</feature>
<feature type="transmembrane region" description="Helical" evidence="2">
    <location>
        <begin position="208"/>
        <end position="230"/>
    </location>
</feature>
<dbReference type="Pfam" id="PF13386">
    <property type="entry name" value="DsbD_2"/>
    <property type="match status" value="1"/>
</dbReference>
<evidence type="ECO:0000256" key="1">
    <source>
        <dbReference type="ARBA" id="ARBA00022723"/>
    </source>
</evidence>
<accession>A0A0G0M9N7</accession>
<dbReference type="STRING" id="1618490.US90_C0007G0002"/>
<reference evidence="4 5" key="1">
    <citation type="journal article" date="2015" name="Nature">
        <title>rRNA introns, odd ribosomes, and small enigmatic genomes across a large radiation of phyla.</title>
        <authorList>
            <person name="Brown C.T."/>
            <person name="Hug L.A."/>
            <person name="Thomas B.C."/>
            <person name="Sharon I."/>
            <person name="Castelle C.J."/>
            <person name="Singh A."/>
            <person name="Wilkins M.J."/>
            <person name="Williams K.H."/>
            <person name="Banfield J.F."/>
        </authorList>
    </citation>
    <scope>NUCLEOTIDE SEQUENCE [LARGE SCALE GENOMIC DNA]</scope>
</reference>
<dbReference type="InterPro" id="IPR036163">
    <property type="entry name" value="HMA_dom_sf"/>
</dbReference>
<proteinExistence type="predicted"/>
<dbReference type="InterPro" id="IPR017969">
    <property type="entry name" value="Heavy-metal-associated_CS"/>
</dbReference>
<organism evidence="4 5">
    <name type="scientific">Candidatus Shapirobacteria bacterium GW2011_GWE2_38_30</name>
    <dbReference type="NCBI Taxonomy" id="1618490"/>
    <lineage>
        <taxon>Bacteria</taxon>
        <taxon>Candidatus Shapironibacteriota</taxon>
    </lineage>
</organism>
<name>A0A0G0M9N7_9BACT</name>
<sequence>MDTKTIISKFFISGLHCPSCEILIEKKLIKLDGVEMVDVSLAKNQLTIEHHPSQKITPSFLNNLFKDEIYRFSSSPFKNSVKSSDSCPVDQTRPNYLSALLIALFIGTAFLLLNKTGFTSLVSVNSGSSLPVFMFFGVLAGFSTCAALTGGIILSLSQQWLSRYSQNSSNLSKLQPHLMFNLGRVLGYGLFGFILGLLGNYFTLSPVFTAALVILVSFIMAVTGLQMLGVKALSGIQFSLPKSLTGRLSDETNFSGRFGPLIMGALTFFLPCGFTITAQALALSSGNPISGALIMSFFALGTIPGLLSIGFSSVKFGGHPSTSKQFSLIAGILILLFSVYNINSQMAVLGYPGLENILPGVLASTTSKKDTINNAGLPPIVNGVQILKMEANARGYFPANLTVRAGVPVRWEITDTGTSGCTNAIISRALFTGQIDLTPGQTSVKDFTVSQPGNYRFSCWMGMVTGTIQAVDENGNAPPADLSSTDNQKVGGCGCGGN</sequence>
<dbReference type="InterPro" id="IPR028096">
    <property type="entry name" value="EfeO_Cupredoxin"/>
</dbReference>
<dbReference type="InterPro" id="IPR006121">
    <property type="entry name" value="HMA_dom"/>
</dbReference>
<dbReference type="Gene3D" id="3.30.70.100">
    <property type="match status" value="1"/>
</dbReference>
<dbReference type="PROSITE" id="PS01047">
    <property type="entry name" value="HMA_1"/>
    <property type="match status" value="1"/>
</dbReference>
<feature type="domain" description="HMA" evidence="3">
    <location>
        <begin position="6"/>
        <end position="73"/>
    </location>
</feature>
<dbReference type="Pfam" id="PF00403">
    <property type="entry name" value="HMA"/>
    <property type="match status" value="1"/>
</dbReference>
<evidence type="ECO:0000313" key="4">
    <source>
        <dbReference type="EMBL" id="KKQ70389.1"/>
    </source>
</evidence>